<dbReference type="InterPro" id="IPR029058">
    <property type="entry name" value="AB_hydrolase_fold"/>
</dbReference>
<keyword evidence="2" id="KW-1185">Reference proteome</keyword>
<sequence>MNNAKANNSSFSYQFPPIADLTIAFHDKNVYKATRSVTLEAGFDTRETGETEIFVDPNIAGETTNITVSNLLPNISMAALTPLTFTFYDNYDFPGKHVSIDSLSTKLEAGNNLFPEPFTISQLTQSMVTGSKVRVLDTDQWLTTTTYYNDKGRTVQIISDNIAGGQDIATNMYDFNGKLLSNYLRHKNPRSGITPQTSILTKTDYNSIGLPVTVRKKVNDDASTEQTIASNEYDELGQLKTKLLGVKNNGDVVESLSHEYNIRGWIKSINKDYLNNNANTTSHFGQEFSYDEGFSNLQFNGNISGIRWKGWNDKKTRAYGYEYDSANRLIRANFTQQNNPADNWEKTVMNFSVDWINYDANGNIQNMKQYGMSGTSPVELDRLKYSYGHNSNKLLSIYDTTTVVEQLGDFKNGTNNGDDYDYDRNGNLTLDLNKSISAITYNYLNLPSQVQMGNKGTISYLYDAVGNKLQKKVVDLTGPSPTTTITDYIGGGIYQNDTLKLIHHEEGRIRFVHKAGQTSSHVFDYFVKDHLGNTRLVLTHSSDINTYVATMETATAATETKLFSNIEDTRANKPVGYPIADNKGKNEFVAKLNAKNGGKKIGPSLVLRVMAGDTVQIGAQAFYKSLGPDKQYPTELPAENMVASLLQAFGGTPLSTDNHGSNPLSQPTPFNSNFYNNEYRKLKEKNNDKSPTSRPKAYLNFVLFDDQFKLVETSSGVKRVKAEPDQLQTLTQDKMPISQSGFLYVYTSNESPQDVFFDNVTVIHSSGAVLEETHYYPFGLTMTGISTSTLRGTGYTENRLKYNGKELQNREFGDGSGLEWYDYGARMYDSQIGRFFSIDRDAVKYPKWSPYLYGANNPIRFIDLNGDGPGDVVVLLAGANIGGVTKGLGATPEIKATLEKHQKTQGTAIGTFSSKYWGTDIKTKRGFAKATDESYNFIKANYKEGGDVVLLGYSYGGNFINTLADRLKEDGIKVTLAVTIDAAAGGDNESVDRSISDNVETNLNIYQTTPEVLHLGPLSYKTGSHGGKNSAKNKNKTTVKNYNYSGYYVDNKDGEPEEVGHSNIHTVSLLHYITEILKIVDRVNDQDKKSN</sequence>
<dbReference type="AlphaFoldDB" id="A0A848GFD7"/>
<reference evidence="1 2" key="1">
    <citation type="submission" date="2020-04" db="EMBL/GenBank/DDBJ databases">
        <title>Chitinophaga sp. G-6-1-13 sp. nov., isolated from soil.</title>
        <authorList>
            <person name="Dahal R.H."/>
            <person name="Chaudhary D.K."/>
        </authorList>
    </citation>
    <scope>NUCLEOTIDE SEQUENCE [LARGE SCALE GENOMIC DNA]</scope>
    <source>
        <strain evidence="1 2">G-6-1-13</strain>
    </source>
</reference>
<organism evidence="1 2">
    <name type="scientific">Chitinophaga fulva</name>
    <dbReference type="NCBI Taxonomy" id="2728842"/>
    <lineage>
        <taxon>Bacteria</taxon>
        <taxon>Pseudomonadati</taxon>
        <taxon>Bacteroidota</taxon>
        <taxon>Chitinophagia</taxon>
        <taxon>Chitinophagales</taxon>
        <taxon>Chitinophagaceae</taxon>
        <taxon>Chitinophaga</taxon>
    </lineage>
</organism>
<evidence type="ECO:0000313" key="2">
    <source>
        <dbReference type="Proteomes" id="UP000583266"/>
    </source>
</evidence>
<accession>A0A848GFD7</accession>
<dbReference type="EMBL" id="JABBGC010000001">
    <property type="protein sequence ID" value="NML36507.1"/>
    <property type="molecule type" value="Genomic_DNA"/>
</dbReference>
<dbReference type="Gene3D" id="2.180.10.10">
    <property type="entry name" value="RHS repeat-associated core"/>
    <property type="match status" value="2"/>
</dbReference>
<proteinExistence type="predicted"/>
<name>A0A848GFD7_9BACT</name>
<comment type="caution">
    <text evidence="1">The sequence shown here is derived from an EMBL/GenBank/DDBJ whole genome shotgun (WGS) entry which is preliminary data.</text>
</comment>
<dbReference type="SUPFAM" id="SSF53474">
    <property type="entry name" value="alpha/beta-Hydrolases"/>
    <property type="match status" value="1"/>
</dbReference>
<protein>
    <submittedName>
        <fullName evidence="1">RHS repeat-associated core domain-containing protein</fullName>
    </submittedName>
</protein>
<gene>
    <name evidence="1" type="ORF">HHL17_04795</name>
</gene>
<dbReference type="NCBIfam" id="TIGR03696">
    <property type="entry name" value="Rhs_assc_core"/>
    <property type="match status" value="1"/>
</dbReference>
<dbReference type="Proteomes" id="UP000583266">
    <property type="component" value="Unassembled WGS sequence"/>
</dbReference>
<dbReference type="InterPro" id="IPR022385">
    <property type="entry name" value="Rhs_assc_core"/>
</dbReference>
<evidence type="ECO:0000313" key="1">
    <source>
        <dbReference type="EMBL" id="NML36507.1"/>
    </source>
</evidence>